<dbReference type="Pfam" id="PF11429">
    <property type="entry name" value="Colicin_D"/>
    <property type="match status" value="1"/>
</dbReference>
<dbReference type="PANTHER" id="PTHR23242">
    <property type="entry name" value="TRANSCRIPTION FACTOR HOXA13"/>
    <property type="match status" value="1"/>
</dbReference>
<dbReference type="Pfam" id="PF03752">
    <property type="entry name" value="ALF"/>
    <property type="match status" value="7"/>
</dbReference>
<keyword evidence="3" id="KW-0732">Signal</keyword>
<evidence type="ECO:0000259" key="4">
    <source>
        <dbReference type="SMART" id="SM00306"/>
    </source>
</evidence>
<organism evidence="5 6">
    <name type="scientific">Micromonospora chokoriensis</name>
    <dbReference type="NCBI Taxonomy" id="356851"/>
    <lineage>
        <taxon>Bacteria</taxon>
        <taxon>Bacillati</taxon>
        <taxon>Actinomycetota</taxon>
        <taxon>Actinomycetes</taxon>
        <taxon>Micromonosporales</taxon>
        <taxon>Micromonosporaceae</taxon>
        <taxon>Micromonospora</taxon>
    </lineage>
</organism>
<dbReference type="CDD" id="cd00081">
    <property type="entry name" value="Hint"/>
    <property type="match status" value="1"/>
</dbReference>
<proteinExistence type="predicted"/>
<dbReference type="Proteomes" id="UP000198224">
    <property type="component" value="Chromosome I"/>
</dbReference>
<dbReference type="InterPro" id="IPR038233">
    <property type="entry name" value="Colicin_D/E5_nuclease"/>
</dbReference>
<dbReference type="InterPro" id="IPR036844">
    <property type="entry name" value="Hint_dom_sf"/>
</dbReference>
<keyword evidence="1" id="KW-0175">Coiled coil</keyword>
<dbReference type="RefSeq" id="WP_088986482.1">
    <property type="nucleotide sequence ID" value="NZ_LT607409.1"/>
</dbReference>
<dbReference type="Gene3D" id="3.10.450.200">
    <property type="match status" value="1"/>
</dbReference>
<evidence type="ECO:0000313" key="5">
    <source>
        <dbReference type="EMBL" id="SCE72701.1"/>
    </source>
</evidence>
<feature type="compositionally biased region" description="Basic and acidic residues" evidence="2">
    <location>
        <begin position="232"/>
        <end position="265"/>
    </location>
</feature>
<dbReference type="InterPro" id="IPR037178">
    <property type="entry name" value="ColicinD_C_sf"/>
</dbReference>
<feature type="compositionally biased region" description="Low complexity" evidence="2">
    <location>
        <begin position="852"/>
        <end position="869"/>
    </location>
</feature>
<feature type="coiled-coil region" evidence="1">
    <location>
        <begin position="917"/>
        <end position="948"/>
    </location>
</feature>
<dbReference type="Gene3D" id="2.170.16.10">
    <property type="entry name" value="Hedgehog/Intein (Hint) domain"/>
    <property type="match status" value="1"/>
</dbReference>
<dbReference type="EMBL" id="LT607409">
    <property type="protein sequence ID" value="SCE72701.1"/>
    <property type="molecule type" value="Genomic_DNA"/>
</dbReference>
<evidence type="ECO:0000256" key="1">
    <source>
        <dbReference type="SAM" id="Coils"/>
    </source>
</evidence>
<dbReference type="SUPFAM" id="SSF102824">
    <property type="entry name" value="Colicin D/E5 nuclease domain"/>
    <property type="match status" value="1"/>
</dbReference>
<feature type="region of interest" description="Disordered" evidence="2">
    <location>
        <begin position="229"/>
        <end position="266"/>
    </location>
</feature>
<evidence type="ECO:0000313" key="6">
    <source>
        <dbReference type="Proteomes" id="UP000198224"/>
    </source>
</evidence>
<feature type="region of interest" description="Disordered" evidence="2">
    <location>
        <begin position="852"/>
        <end position="871"/>
    </location>
</feature>
<dbReference type="GO" id="GO:0004540">
    <property type="term" value="F:RNA nuclease activity"/>
    <property type="evidence" value="ECO:0007669"/>
    <property type="project" value="InterPro"/>
</dbReference>
<feature type="signal peptide" evidence="3">
    <location>
        <begin position="1"/>
        <end position="18"/>
    </location>
</feature>
<sequence length="1391" mass="144779">MLAVIILPIFAGSSPAEAEEPVPATVERGQVVTAWLTGGEQVRAAAEQALLGTDEQVRAFLAAEWQDRQTVDDRLAVNQMMAAGGSALRTVATAALDSEAPGAISTFLSSGWQQAADTDQRVRVNQMMAGGGTKLRQAAQAALDADSSTAIDAFLASGWQAPYESDLRLKVNQIMNAGGPRVREAATRALDADTTEALIQFLSSGWATAAARDQELTAITDLTKAAVAASEEATRETEAATEQADRAARAADAARRDAEAAREAGQRAAGNAAAAAAAAKQAATAATNAAKSAREAIGASAAASSAARKASSAAARAASAATLAQQSSARAYRSASAAARDRTKAGEAKAAALAASNASIAAKDIAVAAAKAADAALRAGDAVKAALSAGNNAALAADAAKAAAGHASAAGADASAASKAAATARANADRAGRAARAATAYAATAARAAYAARDAANRAAEDAEAAARAANDAADHAREGAEAARLATLHANAASAAAQTAVDAAVKAKEVYDAARAVDVERIAVATDQGKDVARAALVAQEEFDRQAEWNDEQAEKRGAETNQLIALAASPTTDPVVAAAAARKVALRLGQADSAWTSAAAQEALGGTDTEVIEFVRTGIPAAAAQDNRETLSDMMAVGTPALVQAAEAALASSDAAVSQLLQTRNYPGRELEDRLAVNQILAAAKQSNSTQLIKAAEAALDSADPQALRGFLDVGQHTAAAIDERLKVNQVLASPESGPEVRAAAEIALEGPPAFLKEFLNSDQYTAAERDFDAAVHENEVLALLEHAQAAAKKATEQALKAQEEAARAWGHAAEAEEYAQQANAAANAAAVHAGQAAASAQAAETSARKAATSAKTARDAAASARNSADRATRAAASAQSSFRAANKYASDAYRSARYAYEQALEARQDGETALDAAKRAATAFNERIEQMRKAAEDQIKKSQESQSRENARKLFECEGYRNLGLTDEWMTCSRNVLATEEELVKKLYWNADQCKFVFRSTTSDAYRTCLSTVLDGDFELGVAWQFAKPWVDLFTAVLGTANVGLQFACSGICGIFALGIESYYMGAPGSPAEWIDQFLKTPFDTVKRLRALSQLEKSLVQQRSEQSALSRIAERLNGCVTDSNSFIGSTKVLLPGGRSKAIKDVAVGERVVATNPATGLTGDYPVTGVIVGSGLKQLVDVKVDTDGARGGAAAEISATDNHPFYLPDSSFWANAGGLGSDKRLLSNDGSRVGIVGVSRRAEETRVYNLTVAVQQTFYVLAGSTPVLVHNSGACPRFWMDLNDLRHHYMSRNPQTGKMHAFDFGIDANFNNLNGQRFLSVIKEFVKAPGTISFPGTFRGKPCIHYVDPSTGLHVSMGTQGAERGMYLAGWKSPIDSDQFLYLMRDGVL</sequence>
<accession>A0A1C4UM50</accession>
<feature type="chain" id="PRO_5008705067" description="Hint domain-containing protein" evidence="3">
    <location>
        <begin position="19"/>
        <end position="1391"/>
    </location>
</feature>
<dbReference type="InterPro" id="IPR003587">
    <property type="entry name" value="Hint_dom_N"/>
</dbReference>
<gene>
    <name evidence="5" type="ORF">GA0070612_0555</name>
</gene>
<evidence type="ECO:0000256" key="3">
    <source>
        <dbReference type="SAM" id="SignalP"/>
    </source>
</evidence>
<dbReference type="PANTHER" id="PTHR23242:SF9">
    <property type="entry name" value="TRANSCRIPTION FACTOR HOXA13"/>
    <property type="match status" value="1"/>
</dbReference>
<protein>
    <recommendedName>
        <fullName evidence="4">Hint domain-containing protein</fullName>
    </recommendedName>
</protein>
<dbReference type="Pfam" id="PF07591">
    <property type="entry name" value="PT-HINT"/>
    <property type="match status" value="1"/>
</dbReference>
<evidence type="ECO:0000256" key="2">
    <source>
        <dbReference type="SAM" id="MobiDB-lite"/>
    </source>
</evidence>
<dbReference type="InterPro" id="IPR005506">
    <property type="entry name" value="DUF312_ALF"/>
</dbReference>
<dbReference type="InterPro" id="IPR024440">
    <property type="entry name" value="ColicinD_C"/>
</dbReference>
<keyword evidence="6" id="KW-1185">Reference proteome</keyword>
<name>A0A1C4UM50_9ACTN</name>
<dbReference type="SMART" id="SM00306">
    <property type="entry name" value="HintN"/>
    <property type="match status" value="1"/>
</dbReference>
<reference evidence="6" key="1">
    <citation type="submission" date="2016-06" db="EMBL/GenBank/DDBJ databases">
        <authorList>
            <person name="Varghese N."/>
            <person name="Submissions Spin"/>
        </authorList>
    </citation>
    <scope>NUCLEOTIDE SEQUENCE [LARGE SCALE GENOMIC DNA]</scope>
    <source>
        <strain evidence="6">DSM 45160</strain>
    </source>
</reference>
<dbReference type="SUPFAM" id="SSF51294">
    <property type="entry name" value="Hedgehog/intein (Hint) domain"/>
    <property type="match status" value="1"/>
</dbReference>
<feature type="domain" description="Hint" evidence="4">
    <location>
        <begin position="1126"/>
        <end position="1231"/>
    </location>
</feature>